<sequence>MTNNKITDLDYLRDISTGDNQMVIEMIEVFLEGYREALSDMRELNQEGNWEELRARAHKFKPNLAYMGISKGTEKILQLEEQAKNNEPPVDIGSTISELSSICEEASGELQQELKNLNVT</sequence>
<dbReference type="SUPFAM" id="SSF47226">
    <property type="entry name" value="Histidine-containing phosphotransfer domain, HPT domain"/>
    <property type="match status" value="1"/>
</dbReference>
<dbReference type="InterPro" id="IPR008207">
    <property type="entry name" value="Sig_transdc_His_kin_Hpt_dom"/>
</dbReference>
<proteinExistence type="predicted"/>
<evidence type="ECO:0000313" key="3">
    <source>
        <dbReference type="EMBL" id="NGP75483.1"/>
    </source>
</evidence>
<feature type="domain" description="HPt" evidence="2">
    <location>
        <begin position="19"/>
        <end position="117"/>
    </location>
</feature>
<dbReference type="GO" id="GO:0000160">
    <property type="term" value="P:phosphorelay signal transduction system"/>
    <property type="evidence" value="ECO:0007669"/>
    <property type="project" value="InterPro"/>
</dbReference>
<dbReference type="Gene3D" id="1.20.120.160">
    <property type="entry name" value="HPT domain"/>
    <property type="match status" value="1"/>
</dbReference>
<comment type="caution">
    <text evidence="3">The sequence shown here is derived from an EMBL/GenBank/DDBJ whole genome shotgun (WGS) entry which is preliminary data.</text>
</comment>
<protein>
    <submittedName>
        <fullName evidence="3">Hpt domain-containing protein</fullName>
    </submittedName>
</protein>
<dbReference type="PROSITE" id="PS50894">
    <property type="entry name" value="HPT"/>
    <property type="match status" value="1"/>
</dbReference>
<dbReference type="RefSeq" id="WP_165138825.1">
    <property type="nucleotide sequence ID" value="NZ_JAALLT010000001.1"/>
</dbReference>
<keyword evidence="4" id="KW-1185">Reference proteome</keyword>
<dbReference type="GO" id="GO:0004672">
    <property type="term" value="F:protein kinase activity"/>
    <property type="evidence" value="ECO:0007669"/>
    <property type="project" value="UniProtKB-ARBA"/>
</dbReference>
<accession>A0A6M1T570</accession>
<evidence type="ECO:0000259" key="2">
    <source>
        <dbReference type="PROSITE" id="PS50894"/>
    </source>
</evidence>
<evidence type="ECO:0000256" key="1">
    <source>
        <dbReference type="PROSITE-ProRule" id="PRU00110"/>
    </source>
</evidence>
<dbReference type="AlphaFoldDB" id="A0A6M1T570"/>
<gene>
    <name evidence="3" type="ORF">G3570_02485</name>
</gene>
<keyword evidence="1" id="KW-0597">Phosphoprotein</keyword>
<dbReference type="Proteomes" id="UP000473278">
    <property type="component" value="Unassembled WGS sequence"/>
</dbReference>
<dbReference type="InterPro" id="IPR036641">
    <property type="entry name" value="HPT_dom_sf"/>
</dbReference>
<dbReference type="Pfam" id="PF01627">
    <property type="entry name" value="Hpt"/>
    <property type="match status" value="1"/>
</dbReference>
<feature type="modified residue" description="Phosphohistidine" evidence="1">
    <location>
        <position position="58"/>
    </location>
</feature>
<organism evidence="3 4">
    <name type="scientific">Halalkalibaculum roseum</name>
    <dbReference type="NCBI Taxonomy" id="2709311"/>
    <lineage>
        <taxon>Bacteria</taxon>
        <taxon>Pseudomonadati</taxon>
        <taxon>Balneolota</taxon>
        <taxon>Balneolia</taxon>
        <taxon>Balneolales</taxon>
        <taxon>Balneolaceae</taxon>
        <taxon>Halalkalibaculum</taxon>
    </lineage>
</organism>
<dbReference type="EMBL" id="JAALLT010000001">
    <property type="protein sequence ID" value="NGP75483.1"/>
    <property type="molecule type" value="Genomic_DNA"/>
</dbReference>
<reference evidence="3 4" key="1">
    <citation type="submission" date="2020-02" db="EMBL/GenBank/DDBJ databases">
        <title>Balneolaceae bacterium YR4-1, complete genome.</title>
        <authorList>
            <person name="Li Y."/>
            <person name="Wu S."/>
        </authorList>
    </citation>
    <scope>NUCLEOTIDE SEQUENCE [LARGE SCALE GENOMIC DNA]</scope>
    <source>
        <strain evidence="3 4">YR4-1</strain>
    </source>
</reference>
<name>A0A6M1T570_9BACT</name>
<evidence type="ECO:0000313" key="4">
    <source>
        <dbReference type="Proteomes" id="UP000473278"/>
    </source>
</evidence>